<dbReference type="InterPro" id="IPR029052">
    <property type="entry name" value="Metallo-depent_PP-like"/>
</dbReference>
<evidence type="ECO:0000259" key="1">
    <source>
        <dbReference type="Pfam" id="PF00149"/>
    </source>
</evidence>
<dbReference type="AlphaFoldDB" id="A0A380CQL1"/>
<protein>
    <submittedName>
        <fullName evidence="2">Phosphodiesterase</fullName>
    </submittedName>
</protein>
<organism evidence="2 3">
    <name type="scientific">Sphingobacterium spiritivorum</name>
    <name type="common">Flavobacterium spiritivorum</name>
    <dbReference type="NCBI Taxonomy" id="258"/>
    <lineage>
        <taxon>Bacteria</taxon>
        <taxon>Pseudomonadati</taxon>
        <taxon>Bacteroidota</taxon>
        <taxon>Sphingobacteriia</taxon>
        <taxon>Sphingobacteriales</taxon>
        <taxon>Sphingobacteriaceae</taxon>
        <taxon>Sphingobacterium</taxon>
    </lineage>
</organism>
<feature type="domain" description="Calcineurin-like phosphoesterase" evidence="1">
    <location>
        <begin position="2"/>
        <end position="168"/>
    </location>
</feature>
<reference evidence="2 3" key="1">
    <citation type="submission" date="2018-06" db="EMBL/GenBank/DDBJ databases">
        <authorList>
            <consortium name="Pathogen Informatics"/>
            <person name="Doyle S."/>
        </authorList>
    </citation>
    <scope>NUCLEOTIDE SEQUENCE [LARGE SCALE GENOMIC DNA]</scope>
    <source>
        <strain evidence="2 3">NCTC11388</strain>
    </source>
</reference>
<sequence length="248" mass="28093">MIRLAIISDIHGNLPALQSVLEDIRRRAINQIYCLGDLIDFAPWGNEVIDQIKTLGIPCLLGNHDERIAFDLEIRPLHHHNEEETAVRYLAINHSKATITSVHKEFLAQLPYQLRLMYKVGAKQWNIQLVHASTRSNDEYVYEDHDEADLIEMLSQSDADLLAMGHTHLSYRRKVTLPSGKVSTALNCGSVGRSKENDRKATYAVITLTEEALETEIIKVDYPIAEVAKAIKESSIPDFYAEFLLKSK</sequence>
<dbReference type="Gene3D" id="3.60.21.10">
    <property type="match status" value="1"/>
</dbReference>
<dbReference type="RefSeq" id="WP_115171040.1">
    <property type="nucleotide sequence ID" value="NZ_UGYW01000002.1"/>
</dbReference>
<evidence type="ECO:0000313" key="2">
    <source>
        <dbReference type="EMBL" id="SUJ24539.1"/>
    </source>
</evidence>
<dbReference type="InterPro" id="IPR050126">
    <property type="entry name" value="Ap4A_hydrolase"/>
</dbReference>
<dbReference type="GO" id="GO:0005737">
    <property type="term" value="C:cytoplasm"/>
    <property type="evidence" value="ECO:0007669"/>
    <property type="project" value="TreeGrafter"/>
</dbReference>
<evidence type="ECO:0000313" key="3">
    <source>
        <dbReference type="Proteomes" id="UP000254893"/>
    </source>
</evidence>
<accession>A0A380CQL1</accession>
<name>A0A380CQL1_SPHSI</name>
<dbReference type="PANTHER" id="PTHR42850">
    <property type="entry name" value="METALLOPHOSPHOESTERASE"/>
    <property type="match status" value="1"/>
</dbReference>
<proteinExistence type="predicted"/>
<dbReference type="EMBL" id="UGYW01000002">
    <property type="protein sequence ID" value="SUJ24539.1"/>
    <property type="molecule type" value="Genomic_DNA"/>
</dbReference>
<dbReference type="GO" id="GO:0016791">
    <property type="term" value="F:phosphatase activity"/>
    <property type="evidence" value="ECO:0007669"/>
    <property type="project" value="TreeGrafter"/>
</dbReference>
<dbReference type="Pfam" id="PF00149">
    <property type="entry name" value="Metallophos"/>
    <property type="match status" value="1"/>
</dbReference>
<dbReference type="Proteomes" id="UP000254893">
    <property type="component" value="Unassembled WGS sequence"/>
</dbReference>
<dbReference type="PANTHER" id="PTHR42850:SF2">
    <property type="entry name" value="BLL5683 PROTEIN"/>
    <property type="match status" value="1"/>
</dbReference>
<dbReference type="SUPFAM" id="SSF56300">
    <property type="entry name" value="Metallo-dependent phosphatases"/>
    <property type="match status" value="1"/>
</dbReference>
<gene>
    <name evidence="2" type="ORF">NCTC11388_03587</name>
</gene>
<dbReference type="InterPro" id="IPR004843">
    <property type="entry name" value="Calcineurin-like_PHP"/>
</dbReference>
<dbReference type="InterPro" id="IPR011152">
    <property type="entry name" value="Pesterase_MJ0912"/>
</dbReference>
<dbReference type="CDD" id="cd00838">
    <property type="entry name" value="MPP_superfamily"/>
    <property type="match status" value="1"/>
</dbReference>
<dbReference type="PIRSF" id="PIRSF000883">
    <property type="entry name" value="Pesterase_MJ0912"/>
    <property type="match status" value="1"/>
</dbReference>